<protein>
    <submittedName>
        <fullName evidence="1">Uncharacterized protein</fullName>
    </submittedName>
</protein>
<dbReference type="EMBL" id="JN712910">
    <property type="protein sequence ID" value="AEZ50584.1"/>
    <property type="molecule type" value="Genomic_DNA"/>
</dbReference>
<evidence type="ECO:0000313" key="2">
    <source>
        <dbReference type="Proteomes" id="UP000006298"/>
    </source>
</evidence>
<evidence type="ECO:0000313" key="1">
    <source>
        <dbReference type="EMBL" id="AEZ50584.1"/>
    </source>
</evidence>
<reference evidence="1 2" key="1">
    <citation type="submission" date="2011-09" db="EMBL/GenBank/DDBJ databases">
        <title>Complete Genome Sequence of Bacillus cereus Bacteriophage BCD7.</title>
        <authorList>
            <person name="Lee J.-H."/>
            <person name="Shin H."/>
            <person name="Son B."/>
            <person name="Ryu S."/>
        </authorList>
    </citation>
    <scope>NUCLEOTIDE SEQUENCE [LARGE SCALE GENOMIC DNA]</scope>
</reference>
<dbReference type="Proteomes" id="UP000006298">
    <property type="component" value="Segment"/>
</dbReference>
<name>J9PVB6_9CAUD</name>
<accession>J9PVB6</accession>
<sequence length="103" mass="12467">MHEQQNFSDWIDTLWEEKGYTETIWTFQYKKREPDEIFGDNVLQEVNNKEFLEIMKSAPKHEQAKIKEMLVRIDFKNGDCMHFIHYLAKCYYADLHRADYIAG</sequence>
<gene>
    <name evidence="1" type="ORF">BCD7_0137</name>
</gene>
<keyword evidence="2" id="KW-1185">Reference proteome</keyword>
<dbReference type="GeneID" id="14011656"/>
<proteinExistence type="predicted"/>
<organism evidence="1 2">
    <name type="scientific">Bacillus phage BCD7</name>
    <dbReference type="NCBI Taxonomy" id="1136534"/>
    <lineage>
        <taxon>Viruses</taxon>
        <taxon>Duplodnaviria</taxon>
        <taxon>Heunggongvirae</taxon>
        <taxon>Uroviricota</taxon>
        <taxon>Caudoviricetes</taxon>
        <taxon>Becedseptimavirus</taxon>
        <taxon>Becedseptimavirus BCD7</taxon>
    </lineage>
</organism>
<dbReference type="KEGG" id="vg:14011656"/>
<dbReference type="RefSeq" id="YP_007005988.1">
    <property type="nucleotide sequence ID" value="NC_019515.1"/>
</dbReference>